<name>A0A814DLC4_ADIRI</name>
<feature type="compositionally biased region" description="Low complexity" evidence="6">
    <location>
        <begin position="74"/>
        <end position="84"/>
    </location>
</feature>
<evidence type="ECO:0000313" key="7">
    <source>
        <dbReference type="EMBL" id="CAF0957232.1"/>
    </source>
</evidence>
<feature type="transmembrane region" description="Helical" evidence="5">
    <location>
        <begin position="304"/>
        <end position="329"/>
    </location>
</feature>
<keyword evidence="2 5" id="KW-0812">Transmembrane</keyword>
<dbReference type="GO" id="GO:0015031">
    <property type="term" value="P:protein transport"/>
    <property type="evidence" value="ECO:0007669"/>
    <property type="project" value="InterPro"/>
</dbReference>
<dbReference type="GO" id="GO:0055038">
    <property type="term" value="C:recycling endosome membrane"/>
    <property type="evidence" value="ECO:0007669"/>
    <property type="project" value="TreeGrafter"/>
</dbReference>
<feature type="compositionally biased region" description="Low complexity" evidence="6">
    <location>
        <begin position="102"/>
        <end position="111"/>
    </location>
</feature>
<feature type="compositionally biased region" description="Pro residues" evidence="6">
    <location>
        <begin position="59"/>
        <end position="73"/>
    </location>
</feature>
<evidence type="ECO:0000256" key="5">
    <source>
        <dbReference type="RuleBase" id="RU363122"/>
    </source>
</evidence>
<reference evidence="7" key="1">
    <citation type="submission" date="2021-02" db="EMBL/GenBank/DDBJ databases">
        <authorList>
            <person name="Nowell W R."/>
        </authorList>
    </citation>
    <scope>NUCLEOTIDE SEQUENCE</scope>
</reference>
<gene>
    <name evidence="7" type="ORF">XAT740_LOCUS10988</name>
</gene>
<proteinExistence type="inferred from homology"/>
<feature type="transmembrane region" description="Helical" evidence="5">
    <location>
        <begin position="195"/>
        <end position="220"/>
    </location>
</feature>
<comment type="subcellular location">
    <subcellularLocation>
        <location evidence="1 5">Membrane</location>
        <topology evidence="1 5">Multi-pass membrane protein</topology>
    </subcellularLocation>
</comment>
<dbReference type="PANTHER" id="PTHR10687">
    <property type="entry name" value="SECRETORY CARRIER-ASSOCIATED MEMBRANE PROTEIN SCAMP"/>
    <property type="match status" value="1"/>
</dbReference>
<feature type="compositionally biased region" description="Polar residues" evidence="6">
    <location>
        <begin position="117"/>
        <end position="126"/>
    </location>
</feature>
<dbReference type="InterPro" id="IPR007273">
    <property type="entry name" value="SCAMP"/>
</dbReference>
<feature type="transmembrane region" description="Helical" evidence="5">
    <location>
        <begin position="232"/>
        <end position="251"/>
    </location>
</feature>
<comment type="caution">
    <text evidence="7">The sequence shown here is derived from an EMBL/GenBank/DDBJ whole genome shotgun (WGS) entry which is preliminary data.</text>
</comment>
<dbReference type="Proteomes" id="UP000663828">
    <property type="component" value="Unassembled WGS sequence"/>
</dbReference>
<evidence type="ECO:0000256" key="3">
    <source>
        <dbReference type="ARBA" id="ARBA00022989"/>
    </source>
</evidence>
<feature type="compositionally biased region" description="Pro residues" evidence="6">
    <location>
        <begin position="85"/>
        <end position="101"/>
    </location>
</feature>
<feature type="transmembrane region" description="Helical" evidence="5">
    <location>
        <begin position="263"/>
        <end position="292"/>
    </location>
</feature>
<dbReference type="Pfam" id="PF04144">
    <property type="entry name" value="SCAMP"/>
    <property type="match status" value="1"/>
</dbReference>
<dbReference type="EMBL" id="CAJNOR010000594">
    <property type="protein sequence ID" value="CAF0957232.1"/>
    <property type="molecule type" value="Genomic_DNA"/>
</dbReference>
<sequence>MDFNDDDNNPFADSSIRKATANSYSNQPTNGEYNPFANTTVAARPASSYQQPSVAAVLPPTPAPAYQPPPPVYQPSTPASAAAYQPPPPVYQPPTPAPAPTTTPYTAQQPADRYGSETKQTSTRVDLSQYERQQAELEEREKRLAERERALSNTGKIGQRENNFPPLPAICPCRPCFYQDINIEIPGQFQLWVRYIYYLWLAYSLTLFLNMIAGLSYFVVDKNGASTFGLSLVYLVLFVPLSYICWFRPIYRAFREDSASSFMIFFLVFFIQLAITVLQFLGLANLGCGLILMIQLFAAGGSKILVGLLVMIVTFCFALIALAGSLLLIRVHRLYRQTGASLEQAQREVQTAFVNNPTVRGAAREVATAGINEALNSGRK</sequence>
<evidence type="ECO:0000313" key="8">
    <source>
        <dbReference type="Proteomes" id="UP000663828"/>
    </source>
</evidence>
<keyword evidence="8" id="KW-1185">Reference proteome</keyword>
<feature type="region of interest" description="Disordered" evidence="6">
    <location>
        <begin position="1"/>
        <end position="136"/>
    </location>
</feature>
<evidence type="ECO:0000256" key="2">
    <source>
        <dbReference type="ARBA" id="ARBA00022692"/>
    </source>
</evidence>
<evidence type="ECO:0000256" key="4">
    <source>
        <dbReference type="ARBA" id="ARBA00023136"/>
    </source>
</evidence>
<evidence type="ECO:0000256" key="6">
    <source>
        <dbReference type="SAM" id="MobiDB-lite"/>
    </source>
</evidence>
<comment type="similarity">
    <text evidence="5">Belongs to the SCAMP family.</text>
</comment>
<keyword evidence="4 5" id="KW-0472">Membrane</keyword>
<keyword evidence="3 5" id="KW-1133">Transmembrane helix</keyword>
<organism evidence="7 8">
    <name type="scientific">Adineta ricciae</name>
    <name type="common">Rotifer</name>
    <dbReference type="NCBI Taxonomy" id="249248"/>
    <lineage>
        <taxon>Eukaryota</taxon>
        <taxon>Metazoa</taxon>
        <taxon>Spiralia</taxon>
        <taxon>Gnathifera</taxon>
        <taxon>Rotifera</taxon>
        <taxon>Eurotatoria</taxon>
        <taxon>Bdelloidea</taxon>
        <taxon>Adinetida</taxon>
        <taxon>Adinetidae</taxon>
        <taxon>Adineta</taxon>
    </lineage>
</organism>
<feature type="compositionally biased region" description="Polar residues" evidence="6">
    <location>
        <begin position="20"/>
        <end position="51"/>
    </location>
</feature>
<protein>
    <recommendedName>
        <fullName evidence="5">Secretory carrier-associated membrane protein</fullName>
        <shortName evidence="5">Secretory carrier membrane protein</shortName>
    </recommendedName>
</protein>
<accession>A0A814DLC4</accession>
<dbReference type="PANTHER" id="PTHR10687:SF2">
    <property type="entry name" value="SECRETORY CARRIER-ASSOCIATED MEMBRANE PROTEIN"/>
    <property type="match status" value="1"/>
</dbReference>
<evidence type="ECO:0000256" key="1">
    <source>
        <dbReference type="ARBA" id="ARBA00004141"/>
    </source>
</evidence>
<dbReference type="GO" id="GO:0032588">
    <property type="term" value="C:trans-Golgi network membrane"/>
    <property type="evidence" value="ECO:0007669"/>
    <property type="project" value="TreeGrafter"/>
</dbReference>
<keyword evidence="5" id="KW-0813">Transport</keyword>
<dbReference type="AlphaFoldDB" id="A0A814DLC4"/>